<evidence type="ECO:0000313" key="1">
    <source>
        <dbReference type="EMBL" id="KAH7836717.1"/>
    </source>
</evidence>
<proteinExistence type="predicted"/>
<sequence>MGGRGAGEALMANRAVLKVTRKTFAEDHLMLRESAAEVRNKFEENRHITSETEIQRLLVDAREASDFISTTIVQAKLNPSSGYGWLTIYFVHFVNCIVCTPCVCVNVSFLSFLDPSLLSRCE</sequence>
<reference evidence="1 2" key="1">
    <citation type="journal article" date="2021" name="Hortic Res">
        <title>High-quality reference genome and annotation aids understanding of berry development for evergreen blueberry (Vaccinium darrowii).</title>
        <authorList>
            <person name="Yu J."/>
            <person name="Hulse-Kemp A.M."/>
            <person name="Babiker E."/>
            <person name="Staton M."/>
        </authorList>
    </citation>
    <scope>NUCLEOTIDE SEQUENCE [LARGE SCALE GENOMIC DNA]</scope>
    <source>
        <strain evidence="2">cv. NJ 8807/NJ 8810</strain>
        <tissue evidence="1">Young leaf</tissue>
    </source>
</reference>
<gene>
    <name evidence="1" type="ORF">Vadar_004732</name>
</gene>
<name>A0ACB7X7H9_9ERIC</name>
<protein>
    <submittedName>
        <fullName evidence="1">Uncharacterized protein</fullName>
    </submittedName>
</protein>
<dbReference type="EMBL" id="CM037156">
    <property type="protein sequence ID" value="KAH7836717.1"/>
    <property type="molecule type" value="Genomic_DNA"/>
</dbReference>
<comment type="caution">
    <text evidence="1">The sequence shown here is derived from an EMBL/GenBank/DDBJ whole genome shotgun (WGS) entry which is preliminary data.</text>
</comment>
<keyword evidence="2" id="KW-1185">Reference proteome</keyword>
<accession>A0ACB7X7H9</accession>
<dbReference type="Proteomes" id="UP000828048">
    <property type="component" value="Chromosome 6"/>
</dbReference>
<organism evidence="1 2">
    <name type="scientific">Vaccinium darrowii</name>
    <dbReference type="NCBI Taxonomy" id="229202"/>
    <lineage>
        <taxon>Eukaryota</taxon>
        <taxon>Viridiplantae</taxon>
        <taxon>Streptophyta</taxon>
        <taxon>Embryophyta</taxon>
        <taxon>Tracheophyta</taxon>
        <taxon>Spermatophyta</taxon>
        <taxon>Magnoliopsida</taxon>
        <taxon>eudicotyledons</taxon>
        <taxon>Gunneridae</taxon>
        <taxon>Pentapetalae</taxon>
        <taxon>asterids</taxon>
        <taxon>Ericales</taxon>
        <taxon>Ericaceae</taxon>
        <taxon>Vaccinioideae</taxon>
        <taxon>Vaccinieae</taxon>
        <taxon>Vaccinium</taxon>
    </lineage>
</organism>
<evidence type="ECO:0000313" key="2">
    <source>
        <dbReference type="Proteomes" id="UP000828048"/>
    </source>
</evidence>